<feature type="transmembrane region" description="Helical" evidence="7">
    <location>
        <begin position="365"/>
        <end position="384"/>
    </location>
</feature>
<dbReference type="Proteomes" id="UP000654075">
    <property type="component" value="Unassembled WGS sequence"/>
</dbReference>
<feature type="transmembrane region" description="Helical" evidence="7">
    <location>
        <begin position="286"/>
        <end position="305"/>
    </location>
</feature>
<proteinExistence type="inferred from homology"/>
<feature type="transmembrane region" description="Helical" evidence="7">
    <location>
        <begin position="29"/>
        <end position="53"/>
    </location>
</feature>
<protein>
    <submittedName>
        <fullName evidence="8">Uncharacterized protein</fullName>
    </submittedName>
</protein>
<feature type="transmembrane region" description="Helical" evidence="7">
    <location>
        <begin position="109"/>
        <end position="126"/>
    </location>
</feature>
<sequence>MGCSANDLAMEKGGNWVLEYDVGIPAQRFFTIVLGTLLYLFACIAINALFANYKVIAPVAEEPMMHRFAKSKELWFRVVFLFIGCCYGLPIMYQSCESCDGSVNYCNNWLIMFLYGLVFIGTASVASRPFDFYLGEGLTLGDTFRFYVRGTPLPNMEEIERAAGEMNRTEQGTANHRVGFWTLMPSTFISWIFAKSIRNAAVLGGMYGMRGGVAYASWYVSFWTAGIVCYLLRTKYNFKSMSTAVYSTYGMGGVLCFQACLLFRLFNEIWSNATVIGSFYGLPGSSGYWGACWLSTLIPCVYVIMGGMRASLYSDVLQAALAVIFLIVVLVTIQSDKTFADNAGNAFTWTPTTLYPKTGEWYDNGWWTCFLGGLIQGTLSYPFFDPVLTDRGFLSSPKTMLLSFFVGGALAAMFIVFYAVIGIYGAFFHEYYAAVCGCGLTAGTVFTKLAGCPTTFDACQMHSYSAGDPAYSAWVLGKNTYGAVDPFIAMVMITASMSTLDSTFTSWAKLISLELGGWAKLKGDRRDVLGPLKPQDQENISDQHILVARLSIVILMIIGVSFLGTEKDAMAATSAAGSMVMGIGWPIWAMCFWKVAWGGKKGWVQAPMAFMAPFAVGVVFGWGYYQDGKNKGGWTYDVVLGTDDLSPKGFYYSRFFGVNVWGHLASLAAFIVFFAFHQLFPKLWFWNLEEVHPEAETVAMADAVSKEKVETDGEAAPKDAEKLQGELTI</sequence>
<comment type="similarity">
    <text evidence="2">Belongs to the sodium:solute symporter (SSF) (TC 2.A.21) family.</text>
</comment>
<comment type="caution">
    <text evidence="8">The sequence shown here is derived from an EMBL/GenBank/DDBJ whole genome shotgun (WGS) entry which is preliminary data.</text>
</comment>
<evidence type="ECO:0000256" key="7">
    <source>
        <dbReference type="SAM" id="Phobius"/>
    </source>
</evidence>
<feature type="transmembrane region" description="Helical" evidence="7">
    <location>
        <begin position="655"/>
        <end position="676"/>
    </location>
</feature>
<feature type="transmembrane region" description="Helical" evidence="7">
    <location>
        <begin position="570"/>
        <end position="591"/>
    </location>
</feature>
<feature type="transmembrane region" description="Helical" evidence="7">
    <location>
        <begin position="603"/>
        <end position="625"/>
    </location>
</feature>
<dbReference type="OrthoDB" id="508000at2759"/>
<dbReference type="PROSITE" id="PS50283">
    <property type="entry name" value="NA_SOLUT_SYMP_3"/>
    <property type="match status" value="1"/>
</dbReference>
<evidence type="ECO:0000256" key="2">
    <source>
        <dbReference type="ARBA" id="ARBA00006434"/>
    </source>
</evidence>
<organism evidence="8 9">
    <name type="scientific">Polarella glacialis</name>
    <name type="common">Dinoflagellate</name>
    <dbReference type="NCBI Taxonomy" id="89957"/>
    <lineage>
        <taxon>Eukaryota</taxon>
        <taxon>Sar</taxon>
        <taxon>Alveolata</taxon>
        <taxon>Dinophyceae</taxon>
        <taxon>Suessiales</taxon>
        <taxon>Suessiaceae</taxon>
        <taxon>Polarella</taxon>
    </lineage>
</organism>
<evidence type="ECO:0000256" key="6">
    <source>
        <dbReference type="SAM" id="MobiDB-lite"/>
    </source>
</evidence>
<dbReference type="InterPro" id="IPR001734">
    <property type="entry name" value="Na/solute_symporter"/>
</dbReference>
<dbReference type="GO" id="GO:0016020">
    <property type="term" value="C:membrane"/>
    <property type="evidence" value="ECO:0007669"/>
    <property type="project" value="UniProtKB-SubCell"/>
</dbReference>
<feature type="transmembrane region" description="Helical" evidence="7">
    <location>
        <begin position="404"/>
        <end position="425"/>
    </location>
</feature>
<accession>A0A813HEA6</accession>
<feature type="transmembrane region" description="Helical" evidence="7">
    <location>
        <begin position="214"/>
        <end position="232"/>
    </location>
</feature>
<keyword evidence="5 7" id="KW-0472">Membrane</keyword>
<keyword evidence="4 7" id="KW-1133">Transmembrane helix</keyword>
<dbReference type="EMBL" id="CAJNNV010031443">
    <property type="protein sequence ID" value="CAE8636262.1"/>
    <property type="molecule type" value="Genomic_DNA"/>
</dbReference>
<feature type="transmembrane region" description="Helical" evidence="7">
    <location>
        <begin position="546"/>
        <end position="564"/>
    </location>
</feature>
<evidence type="ECO:0000256" key="1">
    <source>
        <dbReference type="ARBA" id="ARBA00004141"/>
    </source>
</evidence>
<feature type="transmembrane region" description="Helical" evidence="7">
    <location>
        <begin position="178"/>
        <end position="194"/>
    </location>
</feature>
<comment type="subcellular location">
    <subcellularLocation>
        <location evidence="1">Membrane</location>
        <topology evidence="1">Multi-pass membrane protein</topology>
    </subcellularLocation>
</comment>
<feature type="transmembrane region" description="Helical" evidence="7">
    <location>
        <begin position="244"/>
        <end position="266"/>
    </location>
</feature>
<keyword evidence="9" id="KW-1185">Reference proteome</keyword>
<dbReference type="AlphaFoldDB" id="A0A813HEA6"/>
<evidence type="ECO:0000256" key="3">
    <source>
        <dbReference type="ARBA" id="ARBA00022692"/>
    </source>
</evidence>
<evidence type="ECO:0000256" key="4">
    <source>
        <dbReference type="ARBA" id="ARBA00022989"/>
    </source>
</evidence>
<evidence type="ECO:0000313" key="9">
    <source>
        <dbReference type="Proteomes" id="UP000654075"/>
    </source>
</evidence>
<dbReference type="Gene3D" id="1.20.1730.10">
    <property type="entry name" value="Sodium/glucose cotransporter"/>
    <property type="match status" value="1"/>
</dbReference>
<name>A0A813HEA6_POLGL</name>
<evidence type="ECO:0000313" key="8">
    <source>
        <dbReference type="EMBL" id="CAE8636262.1"/>
    </source>
</evidence>
<dbReference type="OMA" id="FITWIFA"/>
<gene>
    <name evidence="8" type="ORF">PGLA1383_LOCUS51752</name>
</gene>
<evidence type="ECO:0000256" key="5">
    <source>
        <dbReference type="ARBA" id="ARBA00023136"/>
    </source>
</evidence>
<feature type="transmembrane region" description="Helical" evidence="7">
    <location>
        <begin position="74"/>
        <end position="93"/>
    </location>
</feature>
<reference evidence="8" key="1">
    <citation type="submission" date="2021-02" db="EMBL/GenBank/DDBJ databases">
        <authorList>
            <person name="Dougan E. K."/>
            <person name="Rhodes N."/>
            <person name="Thang M."/>
            <person name="Chan C."/>
        </authorList>
    </citation>
    <scope>NUCLEOTIDE SEQUENCE</scope>
</reference>
<dbReference type="GO" id="GO:0022857">
    <property type="term" value="F:transmembrane transporter activity"/>
    <property type="evidence" value="ECO:0007669"/>
    <property type="project" value="InterPro"/>
</dbReference>
<dbReference type="InterPro" id="IPR038377">
    <property type="entry name" value="Na/Glc_symporter_sf"/>
</dbReference>
<keyword evidence="3 7" id="KW-0812">Transmembrane</keyword>
<feature type="region of interest" description="Disordered" evidence="6">
    <location>
        <begin position="708"/>
        <end position="729"/>
    </location>
</feature>
<feature type="transmembrane region" description="Helical" evidence="7">
    <location>
        <begin position="312"/>
        <end position="333"/>
    </location>
</feature>